<proteinExistence type="predicted"/>
<protein>
    <submittedName>
        <fullName evidence="1">Uncharacterized protein</fullName>
    </submittedName>
</protein>
<name>A0AAQ3UGY0_PASNO</name>
<sequence>MVAEEIVVLSLCNCSSMLVVDSERVIGVVDAYYWQEQLTSASVMLVHVTLAVKVGVWPLYKVRVFRRETLLWISVLNKAATPLSTSAMSNSNTCNCSSLHSVFFFWNALDTSNHLLALGIAICFERRCDVDSSIDTTISLASANNVTTLHPSMPEVALLLIFLYCFCAFLAKRALNLGLKSRIISSLENQLHPLDGGLELSKGLLHDVAEVQQDKRALELLLYCLPLQMLVAGQACELVNAAVDAHDLVQAINYGFNGH</sequence>
<dbReference type="EMBL" id="CP144753">
    <property type="protein sequence ID" value="WVZ91741.1"/>
    <property type="molecule type" value="Genomic_DNA"/>
</dbReference>
<evidence type="ECO:0000313" key="1">
    <source>
        <dbReference type="EMBL" id="WVZ91741.1"/>
    </source>
</evidence>
<dbReference type="Proteomes" id="UP001341281">
    <property type="component" value="Chromosome 09"/>
</dbReference>
<evidence type="ECO:0000313" key="2">
    <source>
        <dbReference type="Proteomes" id="UP001341281"/>
    </source>
</evidence>
<gene>
    <name evidence="1" type="ORF">U9M48_037871</name>
</gene>
<dbReference type="AlphaFoldDB" id="A0AAQ3UGY0"/>
<reference evidence="1 2" key="1">
    <citation type="submission" date="2024-02" db="EMBL/GenBank/DDBJ databases">
        <title>High-quality chromosome-scale genome assembly of Pensacola bahiagrass (Paspalum notatum Flugge var. saurae).</title>
        <authorList>
            <person name="Vega J.M."/>
            <person name="Podio M."/>
            <person name="Orjuela J."/>
            <person name="Siena L.A."/>
            <person name="Pessino S.C."/>
            <person name="Combes M.C."/>
            <person name="Mariac C."/>
            <person name="Albertini E."/>
            <person name="Pupilli F."/>
            <person name="Ortiz J.P.A."/>
            <person name="Leblanc O."/>
        </authorList>
    </citation>
    <scope>NUCLEOTIDE SEQUENCE [LARGE SCALE GENOMIC DNA]</scope>
    <source>
        <strain evidence="1">R1</strain>
        <tissue evidence="1">Leaf</tissue>
    </source>
</reference>
<organism evidence="1 2">
    <name type="scientific">Paspalum notatum var. saurae</name>
    <dbReference type="NCBI Taxonomy" id="547442"/>
    <lineage>
        <taxon>Eukaryota</taxon>
        <taxon>Viridiplantae</taxon>
        <taxon>Streptophyta</taxon>
        <taxon>Embryophyta</taxon>
        <taxon>Tracheophyta</taxon>
        <taxon>Spermatophyta</taxon>
        <taxon>Magnoliopsida</taxon>
        <taxon>Liliopsida</taxon>
        <taxon>Poales</taxon>
        <taxon>Poaceae</taxon>
        <taxon>PACMAD clade</taxon>
        <taxon>Panicoideae</taxon>
        <taxon>Andropogonodae</taxon>
        <taxon>Paspaleae</taxon>
        <taxon>Paspalinae</taxon>
        <taxon>Paspalum</taxon>
    </lineage>
</organism>
<accession>A0AAQ3UGY0</accession>
<keyword evidence="2" id="KW-1185">Reference proteome</keyword>